<name>A0A178IJU4_9BACT</name>
<dbReference type="InterPro" id="IPR009003">
    <property type="entry name" value="Peptidase_S1_PA"/>
</dbReference>
<keyword evidence="3" id="KW-1185">Reference proteome</keyword>
<dbReference type="STRING" id="1184151.AW736_10320"/>
<dbReference type="AlphaFoldDB" id="A0A178IJU4"/>
<sequence length="264" mass="27832">MRCAVLCLFVPALLPTLPPRLSADASNEPAPPAAIATPQVPPNVLFRPTFLTPDFPLSAGTAFRLRDPRTNLHYLVTSHSLLGPAGGLDAQMKPMDISRLVMALAGVSCTDPRVVVLARPYVFIEDARPSDQRGSERDLALFALPPEAGLQPALQLDPAPALAGDRVWILLKYAGTQVTGIEPGHIVSAAPNELRYLCENDKADLSGAAGAPVLSAQGRVVGMHLGTLKVKSGRVYGYACPAGAIQQVLDPAWTPAPAPAVFAR</sequence>
<feature type="chain" id="PRO_5008088991" description="Serine protease" evidence="1">
    <location>
        <begin position="24"/>
        <end position="264"/>
    </location>
</feature>
<accession>A0A178IJU4</accession>
<keyword evidence="1" id="KW-0732">Signal</keyword>
<dbReference type="SUPFAM" id="SSF50494">
    <property type="entry name" value="Trypsin-like serine proteases"/>
    <property type="match status" value="1"/>
</dbReference>
<protein>
    <recommendedName>
        <fullName evidence="4">Serine protease</fullName>
    </recommendedName>
</protein>
<comment type="caution">
    <text evidence="2">The sequence shown here is derived from an EMBL/GenBank/DDBJ whole genome shotgun (WGS) entry which is preliminary data.</text>
</comment>
<evidence type="ECO:0008006" key="4">
    <source>
        <dbReference type="Google" id="ProtNLM"/>
    </source>
</evidence>
<dbReference type="EMBL" id="LRRQ01000075">
    <property type="protein sequence ID" value="OAM90160.1"/>
    <property type="molecule type" value="Genomic_DNA"/>
</dbReference>
<organism evidence="2 3">
    <name type="scientific">Termitidicoccus mucosus</name>
    <dbReference type="NCBI Taxonomy" id="1184151"/>
    <lineage>
        <taxon>Bacteria</taxon>
        <taxon>Pseudomonadati</taxon>
        <taxon>Verrucomicrobiota</taxon>
        <taxon>Opitutia</taxon>
        <taxon>Opitutales</taxon>
        <taxon>Opitutaceae</taxon>
        <taxon>Termitidicoccus</taxon>
    </lineage>
</organism>
<dbReference type="OrthoDB" id="195742at2"/>
<evidence type="ECO:0000313" key="2">
    <source>
        <dbReference type="EMBL" id="OAM90160.1"/>
    </source>
</evidence>
<evidence type="ECO:0000313" key="3">
    <source>
        <dbReference type="Proteomes" id="UP000078486"/>
    </source>
</evidence>
<reference evidence="2 3" key="1">
    <citation type="submission" date="2016-01" db="EMBL/GenBank/DDBJ databases">
        <title>High potential of lignocellulose degradation of a new Verrucomicrobia species.</title>
        <authorList>
            <person name="Wang Y."/>
            <person name="Shi Y."/>
            <person name="Qiu Z."/>
            <person name="Liu S."/>
            <person name="Yang H."/>
        </authorList>
    </citation>
    <scope>NUCLEOTIDE SEQUENCE [LARGE SCALE GENOMIC DNA]</scope>
    <source>
        <strain evidence="2 3">TSB47</strain>
    </source>
</reference>
<proteinExistence type="predicted"/>
<evidence type="ECO:0000256" key="1">
    <source>
        <dbReference type="SAM" id="SignalP"/>
    </source>
</evidence>
<dbReference type="Proteomes" id="UP000078486">
    <property type="component" value="Unassembled WGS sequence"/>
</dbReference>
<gene>
    <name evidence="2" type="ORF">AW736_10320</name>
</gene>
<dbReference type="RefSeq" id="WP_068770188.1">
    <property type="nucleotide sequence ID" value="NZ_CP109796.1"/>
</dbReference>
<feature type="signal peptide" evidence="1">
    <location>
        <begin position="1"/>
        <end position="23"/>
    </location>
</feature>
<dbReference type="Pfam" id="PF13365">
    <property type="entry name" value="Trypsin_2"/>
    <property type="match status" value="1"/>
</dbReference>